<dbReference type="EMBL" id="CP046401">
    <property type="protein sequence ID" value="QGY44758.1"/>
    <property type="molecule type" value="Genomic_DNA"/>
</dbReference>
<keyword evidence="2" id="KW-0812">Transmembrane</keyword>
<name>A0A6I6JUM1_9BACT</name>
<dbReference type="Proteomes" id="UP000428260">
    <property type="component" value="Chromosome"/>
</dbReference>
<evidence type="ECO:0000256" key="2">
    <source>
        <dbReference type="SAM" id="Phobius"/>
    </source>
</evidence>
<evidence type="ECO:0000313" key="4">
    <source>
        <dbReference type="Proteomes" id="UP000428260"/>
    </source>
</evidence>
<keyword evidence="4" id="KW-1185">Reference proteome</keyword>
<dbReference type="KEGG" id="mcos:GM418_14100"/>
<protein>
    <submittedName>
        <fullName evidence="3">Uncharacterized protein</fullName>
    </submittedName>
</protein>
<dbReference type="AlphaFoldDB" id="A0A6I6JUM1"/>
<evidence type="ECO:0000256" key="1">
    <source>
        <dbReference type="SAM" id="Coils"/>
    </source>
</evidence>
<dbReference type="InterPro" id="IPR045749">
    <property type="entry name" value="DUF6090"/>
</dbReference>
<evidence type="ECO:0000313" key="3">
    <source>
        <dbReference type="EMBL" id="QGY44758.1"/>
    </source>
</evidence>
<keyword evidence="2" id="KW-0472">Membrane</keyword>
<dbReference type="Pfam" id="PF19578">
    <property type="entry name" value="DUF6090"/>
    <property type="match status" value="1"/>
</dbReference>
<dbReference type="RefSeq" id="WP_158867372.1">
    <property type="nucleotide sequence ID" value="NZ_CP046401.1"/>
</dbReference>
<organism evidence="3 4">
    <name type="scientific">Maribellus comscasis</name>
    <dbReference type="NCBI Taxonomy" id="2681766"/>
    <lineage>
        <taxon>Bacteria</taxon>
        <taxon>Pseudomonadati</taxon>
        <taxon>Bacteroidota</taxon>
        <taxon>Bacteroidia</taxon>
        <taxon>Marinilabiliales</taxon>
        <taxon>Prolixibacteraceae</taxon>
        <taxon>Maribellus</taxon>
    </lineage>
</organism>
<feature type="transmembrane region" description="Helical" evidence="2">
    <location>
        <begin position="21"/>
        <end position="42"/>
    </location>
</feature>
<keyword evidence="2" id="KW-1133">Transmembrane helix</keyword>
<sequence>MIRFFSKIRYKLAAENRVAKYTRYAIGEILLVVIGILIALQINNWNENRKELKAQNKLLINLYENLSADSIFLVENRQSMLTIIETQRQIQAVREEQLKSTDINSPQSIRASIRYSSITKENHPDIATKVFNETLKEEIRTYYRLIASLENSYSQYDNVVKQIIRPYLAKNLVFNPDFLFENQNQLNNQNILNLEQFHLIIERDDFGQILFESNLKANETVAFFDELLTANSKLRQSIQNEIK</sequence>
<keyword evidence="1" id="KW-0175">Coiled coil</keyword>
<reference evidence="3 4" key="1">
    <citation type="submission" date="2019-11" db="EMBL/GenBank/DDBJ databases">
        <authorList>
            <person name="Zheng R.K."/>
            <person name="Sun C.M."/>
        </authorList>
    </citation>
    <scope>NUCLEOTIDE SEQUENCE [LARGE SCALE GENOMIC DNA]</scope>
    <source>
        <strain evidence="3 4">WC007</strain>
    </source>
</reference>
<proteinExistence type="predicted"/>
<gene>
    <name evidence="3" type="ORF">GM418_14100</name>
</gene>
<accession>A0A6I6JUM1</accession>
<feature type="coiled-coil region" evidence="1">
    <location>
        <begin position="42"/>
        <end position="69"/>
    </location>
</feature>